<dbReference type="RefSeq" id="WP_422864636.1">
    <property type="nucleotide sequence ID" value="NZ_JAMSKV010000010.1"/>
</dbReference>
<dbReference type="SUPFAM" id="SSF51735">
    <property type="entry name" value="NAD(P)-binding Rossmann-fold domains"/>
    <property type="match status" value="1"/>
</dbReference>
<feature type="domain" description="Gfo/Idh/MocA-like oxidoreductase C-terminal" evidence="2">
    <location>
        <begin position="161"/>
        <end position="374"/>
    </location>
</feature>
<gene>
    <name evidence="3" type="ORF">NFI95_11910</name>
</gene>
<name>A0ABT1W8D5_9PROT</name>
<evidence type="ECO:0000259" key="2">
    <source>
        <dbReference type="Pfam" id="PF02894"/>
    </source>
</evidence>
<evidence type="ECO:0000259" key="1">
    <source>
        <dbReference type="Pfam" id="PF01408"/>
    </source>
</evidence>
<dbReference type="Proteomes" id="UP001524587">
    <property type="component" value="Unassembled WGS sequence"/>
</dbReference>
<keyword evidence="4" id="KW-1185">Reference proteome</keyword>
<organism evidence="3 4">
    <name type="scientific">Endosaccharibacter trunci</name>
    <dbReference type="NCBI Taxonomy" id="2812733"/>
    <lineage>
        <taxon>Bacteria</taxon>
        <taxon>Pseudomonadati</taxon>
        <taxon>Pseudomonadota</taxon>
        <taxon>Alphaproteobacteria</taxon>
        <taxon>Acetobacterales</taxon>
        <taxon>Acetobacteraceae</taxon>
        <taxon>Endosaccharibacter</taxon>
    </lineage>
</organism>
<dbReference type="InterPro" id="IPR004104">
    <property type="entry name" value="Gfo/Idh/MocA-like_OxRdtase_C"/>
</dbReference>
<sequence length="379" mass="41118">MHRPSDARPVLHVQQSGDDIDMRFGIVGTGLMAQEHIRTLALVPGLQVAALADPVPDSIAWARHTLGAGSEDVPAFDSVEAMLGAGGLDAVIVCSPNHTHHDVLDSLLATDLHILCEKPLCTTVADARAVAERAEARARGVFWVAMEYRFMPPVRSFIDDLHDGRVGTLRRVALHEHRFPFLRKVGDWNRFNRNTGGTMVEKCCHFFDLMRHMVRAEPVRVFCSGAADVNHRDELYGGEVPDIIDNSYTIVEFDNGARAMLDLCMFADGAEEQERITAIGDAAMLEVGIPSGAKIFSPRVPLDAPKRIEREHVPVDARALAAGNHHGASYGQLLAFLDAANGRGPVQVTARDGLSAVAIGVAAERSAAEHRAVAIEEVL</sequence>
<comment type="caution">
    <text evidence="3">The sequence shown here is derived from an EMBL/GenBank/DDBJ whole genome shotgun (WGS) entry which is preliminary data.</text>
</comment>
<dbReference type="Pfam" id="PF02894">
    <property type="entry name" value="GFO_IDH_MocA_C"/>
    <property type="match status" value="1"/>
</dbReference>
<protein>
    <submittedName>
        <fullName evidence="3">Gfo/Idh/MocA family oxidoreductase</fullName>
    </submittedName>
</protein>
<dbReference type="InterPro" id="IPR000683">
    <property type="entry name" value="Gfo/Idh/MocA-like_OxRdtase_N"/>
</dbReference>
<dbReference type="InterPro" id="IPR050424">
    <property type="entry name" value="Gfo-Idh-MocA_inositol_DH"/>
</dbReference>
<dbReference type="EMBL" id="JAMSKV010000010">
    <property type="protein sequence ID" value="MCQ8279148.1"/>
    <property type="molecule type" value="Genomic_DNA"/>
</dbReference>
<dbReference type="PANTHER" id="PTHR43593">
    <property type="match status" value="1"/>
</dbReference>
<evidence type="ECO:0000313" key="4">
    <source>
        <dbReference type="Proteomes" id="UP001524587"/>
    </source>
</evidence>
<accession>A0ABT1W8D5</accession>
<dbReference type="Gene3D" id="3.30.360.10">
    <property type="entry name" value="Dihydrodipicolinate Reductase, domain 2"/>
    <property type="match status" value="1"/>
</dbReference>
<dbReference type="Gene3D" id="3.40.50.720">
    <property type="entry name" value="NAD(P)-binding Rossmann-like Domain"/>
    <property type="match status" value="1"/>
</dbReference>
<evidence type="ECO:0000313" key="3">
    <source>
        <dbReference type="EMBL" id="MCQ8279148.1"/>
    </source>
</evidence>
<dbReference type="PANTHER" id="PTHR43593:SF1">
    <property type="entry name" value="INOSITOL 2-DEHYDROGENASE"/>
    <property type="match status" value="1"/>
</dbReference>
<dbReference type="Pfam" id="PF01408">
    <property type="entry name" value="GFO_IDH_MocA"/>
    <property type="match status" value="1"/>
</dbReference>
<feature type="domain" description="Gfo/Idh/MocA-like oxidoreductase N-terminal" evidence="1">
    <location>
        <begin position="22"/>
        <end position="139"/>
    </location>
</feature>
<proteinExistence type="predicted"/>
<dbReference type="SUPFAM" id="SSF55347">
    <property type="entry name" value="Glyceraldehyde-3-phosphate dehydrogenase-like, C-terminal domain"/>
    <property type="match status" value="1"/>
</dbReference>
<reference evidence="3 4" key="1">
    <citation type="submission" date="2022-06" db="EMBL/GenBank/DDBJ databases">
        <title>Endosaccharibacter gen. nov., sp. nov., endophytic bacteria isolated from sugarcane.</title>
        <authorList>
            <person name="Pitiwittayakul N."/>
            <person name="Yukphan P."/>
            <person name="Charoenyingcharoen P."/>
            <person name="Tanasupawat S."/>
        </authorList>
    </citation>
    <scope>NUCLEOTIDE SEQUENCE [LARGE SCALE GENOMIC DNA]</scope>
    <source>
        <strain evidence="3 4">KSS8</strain>
    </source>
</reference>
<dbReference type="InterPro" id="IPR036291">
    <property type="entry name" value="NAD(P)-bd_dom_sf"/>
</dbReference>